<evidence type="ECO:0000313" key="2">
    <source>
        <dbReference type="EMBL" id="TDV48781.1"/>
    </source>
</evidence>
<proteinExistence type="predicted"/>
<protein>
    <submittedName>
        <fullName evidence="2">Uncharacterized protein</fullName>
    </submittedName>
</protein>
<dbReference type="OrthoDB" id="1246582at2"/>
<comment type="caution">
    <text evidence="2">The sequence shown here is derived from an EMBL/GenBank/DDBJ whole genome shotgun (WGS) entry which is preliminary data.</text>
</comment>
<organism evidence="2 3">
    <name type="scientific">Actinophytocola oryzae</name>
    <dbReference type="NCBI Taxonomy" id="502181"/>
    <lineage>
        <taxon>Bacteria</taxon>
        <taxon>Bacillati</taxon>
        <taxon>Actinomycetota</taxon>
        <taxon>Actinomycetes</taxon>
        <taxon>Pseudonocardiales</taxon>
        <taxon>Pseudonocardiaceae</taxon>
    </lineage>
</organism>
<gene>
    <name evidence="2" type="ORF">CLV71_108141</name>
</gene>
<dbReference type="AlphaFoldDB" id="A0A4V3FST7"/>
<dbReference type="Proteomes" id="UP000294927">
    <property type="component" value="Unassembled WGS sequence"/>
</dbReference>
<name>A0A4V3FST7_9PSEU</name>
<reference evidence="2 3" key="1">
    <citation type="submission" date="2019-03" db="EMBL/GenBank/DDBJ databases">
        <title>Genomic Encyclopedia of Archaeal and Bacterial Type Strains, Phase II (KMG-II): from individual species to whole genera.</title>
        <authorList>
            <person name="Goeker M."/>
        </authorList>
    </citation>
    <scope>NUCLEOTIDE SEQUENCE [LARGE SCALE GENOMIC DNA]</scope>
    <source>
        <strain evidence="2 3">DSM 45499</strain>
    </source>
</reference>
<dbReference type="RefSeq" id="WP_133904826.1">
    <property type="nucleotide sequence ID" value="NZ_SOCP01000008.1"/>
</dbReference>
<feature type="region of interest" description="Disordered" evidence="1">
    <location>
        <begin position="1"/>
        <end position="27"/>
    </location>
</feature>
<evidence type="ECO:0000313" key="3">
    <source>
        <dbReference type="Proteomes" id="UP000294927"/>
    </source>
</evidence>
<dbReference type="EMBL" id="SOCP01000008">
    <property type="protein sequence ID" value="TDV48781.1"/>
    <property type="molecule type" value="Genomic_DNA"/>
</dbReference>
<sequence length="199" mass="21973">MTEKTPGRGKAGRSTWQPPSTPGLSDLTKRTYTRGSYTFRTVPITGTLSKITVFGEAALEAAPEDQKRMLDYLLTGAEQVEDYAMGVCYDVVAFILALDGRLEVSTLRARNGQNWLSYFDFDSGTRWRGEPIPRASAVGFKRIREGHTEYFHAAVAVGGTMVRGVNATGITFGWPDEADLNERVGPDNPEIQVWYLPSS</sequence>
<keyword evidence="3" id="KW-1185">Reference proteome</keyword>
<evidence type="ECO:0000256" key="1">
    <source>
        <dbReference type="SAM" id="MobiDB-lite"/>
    </source>
</evidence>
<accession>A0A4V3FST7</accession>